<dbReference type="SUPFAM" id="SSF49879">
    <property type="entry name" value="SMAD/FHA domain"/>
    <property type="match status" value="1"/>
</dbReference>
<protein>
    <recommendedName>
        <fullName evidence="1">FHA domain-containing protein</fullName>
    </recommendedName>
</protein>
<comment type="caution">
    <text evidence="2">The sequence shown here is derived from an EMBL/GenBank/DDBJ whole genome shotgun (WGS) entry which is preliminary data.</text>
</comment>
<feature type="domain" description="FHA" evidence="1">
    <location>
        <begin position="28"/>
        <end position="80"/>
    </location>
</feature>
<dbReference type="InterPro" id="IPR000253">
    <property type="entry name" value="FHA_dom"/>
</dbReference>
<name>A0ABN9SZR5_9DINO</name>
<evidence type="ECO:0000259" key="1">
    <source>
        <dbReference type="PROSITE" id="PS50006"/>
    </source>
</evidence>
<dbReference type="Pfam" id="PF00498">
    <property type="entry name" value="FHA"/>
    <property type="match status" value="1"/>
</dbReference>
<dbReference type="Gene3D" id="2.60.200.20">
    <property type="match status" value="1"/>
</dbReference>
<reference evidence="2" key="1">
    <citation type="submission" date="2023-10" db="EMBL/GenBank/DDBJ databases">
        <authorList>
            <person name="Chen Y."/>
            <person name="Shah S."/>
            <person name="Dougan E. K."/>
            <person name="Thang M."/>
            <person name="Chan C."/>
        </authorList>
    </citation>
    <scope>NUCLEOTIDE SEQUENCE [LARGE SCALE GENOMIC DNA]</scope>
</reference>
<dbReference type="EMBL" id="CAUYUJ010014199">
    <property type="protein sequence ID" value="CAK0838116.1"/>
    <property type="molecule type" value="Genomic_DNA"/>
</dbReference>
<evidence type="ECO:0000313" key="2">
    <source>
        <dbReference type="EMBL" id="CAK0838116.1"/>
    </source>
</evidence>
<evidence type="ECO:0000313" key="3">
    <source>
        <dbReference type="Proteomes" id="UP001189429"/>
    </source>
</evidence>
<dbReference type="CDD" id="cd00060">
    <property type="entry name" value="FHA"/>
    <property type="match status" value="1"/>
</dbReference>
<organism evidence="2 3">
    <name type="scientific">Prorocentrum cordatum</name>
    <dbReference type="NCBI Taxonomy" id="2364126"/>
    <lineage>
        <taxon>Eukaryota</taxon>
        <taxon>Sar</taxon>
        <taxon>Alveolata</taxon>
        <taxon>Dinophyceae</taxon>
        <taxon>Prorocentrales</taxon>
        <taxon>Prorocentraceae</taxon>
        <taxon>Prorocentrum</taxon>
    </lineage>
</organism>
<sequence>MSRDVKVIAISAGPERSQQYVLARGEKIVVGKVANSDFVVDSSARGVSQRHAELYLCPPESGKGADEVVLRDVSTNGTGVLAQGDPEGRPQCLPLRKGSAHTLQPRSQVLVPLNTKDWGEAEDV</sequence>
<dbReference type="Proteomes" id="UP001189429">
    <property type="component" value="Unassembled WGS sequence"/>
</dbReference>
<dbReference type="InterPro" id="IPR008984">
    <property type="entry name" value="SMAD_FHA_dom_sf"/>
</dbReference>
<gene>
    <name evidence="2" type="ORF">PCOR1329_LOCUS34141</name>
</gene>
<dbReference type="PROSITE" id="PS50006">
    <property type="entry name" value="FHA_DOMAIN"/>
    <property type="match status" value="1"/>
</dbReference>
<proteinExistence type="predicted"/>
<accession>A0ABN9SZR5</accession>
<keyword evidence="3" id="KW-1185">Reference proteome</keyword>